<dbReference type="PANTHER" id="PTHR30237">
    <property type="entry name" value="MURAMOYLTETRAPEPTIDE CARBOXYPEPTIDASE"/>
    <property type="match status" value="1"/>
</dbReference>
<dbReference type="SUPFAM" id="SSF141986">
    <property type="entry name" value="LD-carboxypeptidase A C-terminal domain-like"/>
    <property type="match status" value="1"/>
</dbReference>
<feature type="domain" description="LD-carboxypeptidase C-terminal" evidence="4">
    <location>
        <begin position="201"/>
        <end position="323"/>
    </location>
</feature>
<dbReference type="RefSeq" id="WP_377775543.1">
    <property type="nucleotide sequence ID" value="NZ_JBHUOQ010000005.1"/>
</dbReference>
<name>A0ABW5X0N7_9STAP</name>
<organism evidence="5 6">
    <name type="scientific">Corticicoccus populi</name>
    <dbReference type="NCBI Taxonomy" id="1812821"/>
    <lineage>
        <taxon>Bacteria</taxon>
        <taxon>Bacillati</taxon>
        <taxon>Bacillota</taxon>
        <taxon>Bacilli</taxon>
        <taxon>Bacillales</taxon>
        <taxon>Staphylococcaceae</taxon>
        <taxon>Corticicoccus</taxon>
    </lineage>
</organism>
<dbReference type="SUPFAM" id="SSF52317">
    <property type="entry name" value="Class I glutamine amidotransferase-like"/>
    <property type="match status" value="1"/>
</dbReference>
<dbReference type="EMBL" id="JBHUOQ010000005">
    <property type="protein sequence ID" value="MFD2831359.1"/>
    <property type="molecule type" value="Genomic_DNA"/>
</dbReference>
<reference evidence="6" key="1">
    <citation type="journal article" date="2019" name="Int. J. Syst. Evol. Microbiol.">
        <title>The Global Catalogue of Microorganisms (GCM) 10K type strain sequencing project: providing services to taxonomists for standard genome sequencing and annotation.</title>
        <authorList>
            <consortium name="The Broad Institute Genomics Platform"/>
            <consortium name="The Broad Institute Genome Sequencing Center for Infectious Disease"/>
            <person name="Wu L."/>
            <person name="Ma J."/>
        </authorList>
    </citation>
    <scope>NUCLEOTIDE SEQUENCE [LARGE SCALE GENOMIC DNA]</scope>
    <source>
        <strain evidence="6">KCTC 33575</strain>
    </source>
</reference>
<accession>A0ABW5X0N7</accession>
<gene>
    <name evidence="5" type="ORF">ACFSX4_12865</name>
</gene>
<dbReference type="InterPro" id="IPR040921">
    <property type="entry name" value="Peptidase_S66C"/>
</dbReference>
<keyword evidence="6" id="KW-1185">Reference proteome</keyword>
<sequence>MIKYPLLKENAVIGVTAPSSGVPEALHPILKEAVDTLSKEEFSLNVLDTPWIQSKAKSAPAAVRAEELQQLITDEQTDIIIPPWGGELLIEILEHLDFNSFKKKWILGYSDTSLLLLAMTLTTGTATAHGTNLVDLRGKDTDATTAGWKKVLSTQYGDSVTQYSSEKYQKEWQHENPTPHIFHLTEDTKWKTTGNKDVKVTGRLLGGCIDTIHHLAGTPFGDVKHFSETFIDNEPILWYFENCDMSAKGLRRSIVQMKLSGWFDNTSGIMFGRSESGKVTEDYTEYDVYQDIADELNIPVIYDIDCGHVPPQVTLINGASATVETTAGRGKITQTFN</sequence>
<dbReference type="InterPro" id="IPR029062">
    <property type="entry name" value="Class_I_gatase-like"/>
</dbReference>
<protein>
    <submittedName>
        <fullName evidence="5">S66 peptidase family protein</fullName>
        <ecNumber evidence="5">3.4.-.-</ecNumber>
    </submittedName>
</protein>
<evidence type="ECO:0000313" key="6">
    <source>
        <dbReference type="Proteomes" id="UP001597519"/>
    </source>
</evidence>
<dbReference type="PANTHER" id="PTHR30237:SF5">
    <property type="entry name" value="CARBOXYPEPTIDASE VC_A0337-RELATED"/>
    <property type="match status" value="1"/>
</dbReference>
<evidence type="ECO:0000256" key="1">
    <source>
        <dbReference type="ARBA" id="ARBA00010233"/>
    </source>
</evidence>
<dbReference type="Gene3D" id="3.40.50.10740">
    <property type="entry name" value="Class I glutamine amidotransferase-like"/>
    <property type="match status" value="1"/>
</dbReference>
<dbReference type="Pfam" id="PF02016">
    <property type="entry name" value="Peptidase_S66"/>
    <property type="match status" value="1"/>
</dbReference>
<dbReference type="PIRSF" id="PIRSF028757">
    <property type="entry name" value="LD-carboxypeptidase"/>
    <property type="match status" value="1"/>
</dbReference>
<evidence type="ECO:0000313" key="5">
    <source>
        <dbReference type="EMBL" id="MFD2831359.1"/>
    </source>
</evidence>
<dbReference type="CDD" id="cd07062">
    <property type="entry name" value="Peptidase_S66_mccF_like"/>
    <property type="match status" value="1"/>
</dbReference>
<evidence type="ECO:0000259" key="3">
    <source>
        <dbReference type="Pfam" id="PF02016"/>
    </source>
</evidence>
<dbReference type="InterPro" id="IPR027478">
    <property type="entry name" value="LdcA_N"/>
</dbReference>
<evidence type="ECO:0000259" key="4">
    <source>
        <dbReference type="Pfam" id="PF17676"/>
    </source>
</evidence>
<feature type="domain" description="LD-carboxypeptidase N-terminal" evidence="3">
    <location>
        <begin position="13"/>
        <end position="130"/>
    </location>
</feature>
<dbReference type="Gene3D" id="3.50.30.60">
    <property type="entry name" value="LD-carboxypeptidase A C-terminal domain-like"/>
    <property type="match status" value="1"/>
</dbReference>
<dbReference type="InterPro" id="IPR040449">
    <property type="entry name" value="Peptidase_S66_N"/>
</dbReference>
<dbReference type="Pfam" id="PF17676">
    <property type="entry name" value="Peptidase_S66C"/>
    <property type="match status" value="1"/>
</dbReference>
<dbReference type="InterPro" id="IPR027461">
    <property type="entry name" value="Carboxypeptidase_A_C_sf"/>
</dbReference>
<comment type="caution">
    <text evidence="5">The sequence shown here is derived from an EMBL/GenBank/DDBJ whole genome shotgun (WGS) entry which is preliminary data.</text>
</comment>
<dbReference type="Proteomes" id="UP001597519">
    <property type="component" value="Unassembled WGS sequence"/>
</dbReference>
<comment type="similarity">
    <text evidence="1">Belongs to the peptidase S66 family.</text>
</comment>
<keyword evidence="2 5" id="KW-0378">Hydrolase</keyword>
<dbReference type="EC" id="3.4.-.-" evidence="5"/>
<evidence type="ECO:0000256" key="2">
    <source>
        <dbReference type="ARBA" id="ARBA00022801"/>
    </source>
</evidence>
<dbReference type="GO" id="GO:0016787">
    <property type="term" value="F:hydrolase activity"/>
    <property type="evidence" value="ECO:0007669"/>
    <property type="project" value="UniProtKB-KW"/>
</dbReference>
<dbReference type="InterPro" id="IPR003507">
    <property type="entry name" value="S66_fam"/>
</dbReference>
<proteinExistence type="inferred from homology"/>